<sequence>MWRPADLGGSKPYPVDGESWPKIRPPRPCGLKAPQPSAERGVSAVIDVDQAPVVVLEYLALHRSDRAAREYLRGLRTSLSSCDDDTWTLIATGRDRLVLRWSQSWEHVDQQITHHTFVVVARTGPAIVVVADVGWETSDGDRARAEKLMTRALKRASSLHRPAPAP</sequence>
<feature type="region of interest" description="Disordered" evidence="1">
    <location>
        <begin position="1"/>
        <end position="21"/>
    </location>
</feature>
<evidence type="ECO:0000313" key="2">
    <source>
        <dbReference type="EMBL" id="SDT51646.1"/>
    </source>
</evidence>
<evidence type="ECO:0000256" key="1">
    <source>
        <dbReference type="SAM" id="MobiDB-lite"/>
    </source>
</evidence>
<proteinExistence type="predicted"/>
<organism evidence="2 3">
    <name type="scientific">Actinoplanes derwentensis</name>
    <dbReference type="NCBI Taxonomy" id="113562"/>
    <lineage>
        <taxon>Bacteria</taxon>
        <taxon>Bacillati</taxon>
        <taxon>Actinomycetota</taxon>
        <taxon>Actinomycetes</taxon>
        <taxon>Micromonosporales</taxon>
        <taxon>Micromonosporaceae</taxon>
        <taxon>Actinoplanes</taxon>
    </lineage>
</organism>
<dbReference type="AlphaFoldDB" id="A0A1H2B1I6"/>
<name>A0A1H2B1I6_9ACTN</name>
<dbReference type="Proteomes" id="UP000198688">
    <property type="component" value="Chromosome I"/>
</dbReference>
<keyword evidence="3" id="KW-1185">Reference proteome</keyword>
<gene>
    <name evidence="2" type="ORF">SAMN04489716_4239</name>
</gene>
<dbReference type="EMBL" id="LT629758">
    <property type="protein sequence ID" value="SDT51646.1"/>
    <property type="molecule type" value="Genomic_DNA"/>
</dbReference>
<evidence type="ECO:0000313" key="3">
    <source>
        <dbReference type="Proteomes" id="UP000198688"/>
    </source>
</evidence>
<evidence type="ECO:0008006" key="4">
    <source>
        <dbReference type="Google" id="ProtNLM"/>
    </source>
</evidence>
<accession>A0A1H2B1I6</accession>
<protein>
    <recommendedName>
        <fullName evidence="4">DUF1795 domain-containing protein</fullName>
    </recommendedName>
</protein>
<reference evidence="2 3" key="1">
    <citation type="submission" date="2016-10" db="EMBL/GenBank/DDBJ databases">
        <authorList>
            <person name="de Groot N.N."/>
        </authorList>
    </citation>
    <scope>NUCLEOTIDE SEQUENCE [LARGE SCALE GENOMIC DNA]</scope>
    <source>
        <strain evidence="2 3">DSM 43941</strain>
    </source>
</reference>